<organism evidence="1 2">
    <name type="scientific">Saccharomyces cerevisiae (strain Lalvin EC1118 / Prise de mousse)</name>
    <name type="common">Baker's yeast</name>
    <dbReference type="NCBI Taxonomy" id="643680"/>
    <lineage>
        <taxon>Eukaryota</taxon>
        <taxon>Fungi</taxon>
        <taxon>Dikarya</taxon>
        <taxon>Ascomycota</taxon>
        <taxon>Saccharomycotina</taxon>
        <taxon>Saccharomycetes</taxon>
        <taxon>Saccharomycetales</taxon>
        <taxon>Saccharomycetaceae</taxon>
        <taxon>Saccharomyces</taxon>
    </lineage>
</organism>
<dbReference type="EMBL" id="FN393063">
    <property type="protein sequence ID" value="CAY78475.1"/>
    <property type="molecule type" value="Genomic_DNA"/>
</dbReference>
<proteinExistence type="predicted"/>
<evidence type="ECO:0000313" key="2">
    <source>
        <dbReference type="Proteomes" id="UP000000286"/>
    </source>
</evidence>
<dbReference type="Proteomes" id="UP000000286">
    <property type="component" value="Chromosome IV"/>
</dbReference>
<dbReference type="HOGENOM" id="CLU_2265802_0_0_1"/>
<name>C8Z4N6_YEAS8</name>
<protein>
    <submittedName>
        <fullName evidence="1">EC1118_1D0_2003p</fullName>
    </submittedName>
</protein>
<evidence type="ECO:0000313" key="1">
    <source>
        <dbReference type="EMBL" id="CAY78475.1"/>
    </source>
</evidence>
<accession>C8Z4N6</accession>
<dbReference type="AlphaFoldDB" id="C8Z4N6"/>
<sequence>MAPCQGRPKIVIQTSSAYILLGYLEILRQIVLPPQRNLPQMTLPLSRCQTLPVAAVVCTVKHSSVLLNLNILPALLSDLNRLPNQYAHIFNVLVCFQTFILLQ</sequence>
<gene>
    <name evidence="1" type="ORF">EC1118_1D0_2003g</name>
</gene>
<reference evidence="1 2" key="1">
    <citation type="journal article" date="2009" name="Proc. Natl. Acad. Sci. U.S.A.">
        <title>Eukaryote-to-eukaryote gene transfer events revealed by the genome sequence of the wine yeast Saccharomyces cerevisiae EC1118.</title>
        <authorList>
            <person name="Novo M."/>
            <person name="Bigey F."/>
            <person name="Beyne E."/>
            <person name="Galeote V."/>
            <person name="Gavory F."/>
            <person name="Mallet S."/>
            <person name="Cambot B."/>
            <person name="Legras J.L."/>
            <person name="Wincker P."/>
            <person name="Casaregola S."/>
            <person name="Dequin S."/>
        </authorList>
    </citation>
    <scope>NUCLEOTIDE SEQUENCE [LARGE SCALE GENOMIC DNA]</scope>
    <source>
        <strain evidence="2">Lalvin EC1118 / Prise de mousse</strain>
    </source>
</reference>